<dbReference type="eggNOG" id="COG3039">
    <property type="taxonomic scope" value="Bacteria"/>
</dbReference>
<comment type="caution">
    <text evidence="9">The sequence shown here is derived from an EMBL/GenBank/DDBJ whole genome shotgun (WGS) entry which is preliminary data.</text>
</comment>
<dbReference type="InterPro" id="IPR047959">
    <property type="entry name" value="Transpos_IS5"/>
</dbReference>
<dbReference type="RefSeq" id="WP_036531303.1">
    <property type="nucleotide sequence ID" value="NZ_JFYZ01000110.1"/>
</dbReference>
<dbReference type="GO" id="GO:0006313">
    <property type="term" value="P:DNA transposition"/>
    <property type="evidence" value="ECO:0007669"/>
    <property type="project" value="InterPro"/>
</dbReference>
<protein>
    <submittedName>
        <fullName evidence="9">Transposase, IS4 family</fullName>
    </submittedName>
</protein>
<keyword evidence="5" id="KW-0233">DNA recombination</keyword>
<comment type="function">
    <text evidence="1">Involved in the transposition of the insertion sequence IS5.</text>
</comment>
<dbReference type="PATRIC" id="fig|158500.4.peg.5861"/>
<evidence type="ECO:0000256" key="2">
    <source>
        <dbReference type="ARBA" id="ARBA00010075"/>
    </source>
</evidence>
<dbReference type="Proteomes" id="UP000024329">
    <property type="component" value="Unassembled WGS sequence"/>
</dbReference>
<sequence length="375" mass="41771">MRGGDERSEGLFSYVSCEARVPANHPLRAIRAIVDEALEVLSADFDGLYSRIGRPSIPPEKLLRALLLQAFYSIRSERQLMEQMDYNLLFRWFVGLAMDAPIWDVTVFTKNRERLLSGDVAAKLLSAIINQPRVQALLSDDHFSVDGTLIEAWASAKSFRPKDEGGPGDDDDAGLASSRSEQAAAPTDRNAERDFRGEKRSNATHASTTDPDARLFKKARGQAAKLCHMGHVLMENRNGLVVDAILTHATGTAEREAALTMLGRMEGRHRITLGADKNYDTAAFVAALREMEVTPHVAQNNTNRRSAIDRRTTRHPGYGLSQKIRKRIEEVFGWTKTCGTMRKTRHRGQDRVGWSFTLTAVAYNLIRLPKLLAAA</sequence>
<evidence type="ECO:0000256" key="4">
    <source>
        <dbReference type="ARBA" id="ARBA00023125"/>
    </source>
</evidence>
<dbReference type="GO" id="GO:0003677">
    <property type="term" value="F:DNA binding"/>
    <property type="evidence" value="ECO:0007669"/>
    <property type="project" value="UniProtKB-KW"/>
</dbReference>
<feature type="domain" description="Transposase IS4-like" evidence="7">
    <location>
        <begin position="204"/>
        <end position="365"/>
    </location>
</feature>
<dbReference type="NCBIfam" id="NF033581">
    <property type="entry name" value="transpos_IS5_4"/>
    <property type="match status" value="1"/>
</dbReference>
<evidence type="ECO:0000259" key="7">
    <source>
        <dbReference type="Pfam" id="PF01609"/>
    </source>
</evidence>
<proteinExistence type="inferred from homology"/>
<dbReference type="InterPro" id="IPR008490">
    <property type="entry name" value="Transposase_InsH_N"/>
</dbReference>
<evidence type="ECO:0000313" key="9">
    <source>
        <dbReference type="EMBL" id="EZP65349.1"/>
    </source>
</evidence>
<name>A0A031IUU7_9SPHN</name>
<dbReference type="EMBL" id="JFYZ01000110">
    <property type="protein sequence ID" value="EZP65349.1"/>
    <property type="molecule type" value="Genomic_DNA"/>
</dbReference>
<feature type="domain" description="Transposase InsH N-terminal" evidence="8">
    <location>
        <begin position="16"/>
        <end position="114"/>
    </location>
</feature>
<evidence type="ECO:0000256" key="5">
    <source>
        <dbReference type="ARBA" id="ARBA00023172"/>
    </source>
</evidence>
<organism evidence="9 10">
    <name type="scientific">Novosphingobium resinovorum</name>
    <dbReference type="NCBI Taxonomy" id="158500"/>
    <lineage>
        <taxon>Bacteria</taxon>
        <taxon>Pseudomonadati</taxon>
        <taxon>Pseudomonadota</taxon>
        <taxon>Alphaproteobacteria</taxon>
        <taxon>Sphingomonadales</taxon>
        <taxon>Sphingomonadaceae</taxon>
        <taxon>Novosphingobium</taxon>
    </lineage>
</organism>
<gene>
    <name evidence="9" type="ORF">BV97_05789</name>
</gene>
<evidence type="ECO:0000256" key="6">
    <source>
        <dbReference type="SAM" id="MobiDB-lite"/>
    </source>
</evidence>
<evidence type="ECO:0000259" key="8">
    <source>
        <dbReference type="Pfam" id="PF05598"/>
    </source>
</evidence>
<accession>A0A031IUU7</accession>
<dbReference type="AlphaFoldDB" id="A0A031IUU7"/>
<dbReference type="PANTHER" id="PTHR35604:SF2">
    <property type="entry name" value="TRANSPOSASE INSH FOR INSERTION SEQUENCE ELEMENT IS5A-RELATED"/>
    <property type="match status" value="1"/>
</dbReference>
<feature type="region of interest" description="Disordered" evidence="6">
    <location>
        <begin position="159"/>
        <end position="215"/>
    </location>
</feature>
<comment type="similarity">
    <text evidence="2">Belongs to the transposase 11 family.</text>
</comment>
<keyword evidence="4" id="KW-0238">DNA-binding</keyword>
<reference evidence="9 10" key="1">
    <citation type="submission" date="2014-03" db="EMBL/GenBank/DDBJ databases">
        <title>Whole genome sequence of Novosphingobium resinovorum KF1.</title>
        <authorList>
            <person name="Gan H.M."/>
            <person name="Gan H.Y."/>
            <person name="Chew T.H."/>
            <person name="Savka M.A."/>
        </authorList>
    </citation>
    <scope>NUCLEOTIDE SEQUENCE [LARGE SCALE GENOMIC DNA]</scope>
    <source>
        <strain evidence="9 10">KF1</strain>
    </source>
</reference>
<evidence type="ECO:0000256" key="1">
    <source>
        <dbReference type="ARBA" id="ARBA00003544"/>
    </source>
</evidence>
<dbReference type="Pfam" id="PF01609">
    <property type="entry name" value="DDE_Tnp_1"/>
    <property type="match status" value="1"/>
</dbReference>
<evidence type="ECO:0000256" key="3">
    <source>
        <dbReference type="ARBA" id="ARBA00022578"/>
    </source>
</evidence>
<evidence type="ECO:0000313" key="10">
    <source>
        <dbReference type="Proteomes" id="UP000024329"/>
    </source>
</evidence>
<feature type="compositionally biased region" description="Basic and acidic residues" evidence="6">
    <location>
        <begin position="189"/>
        <end position="201"/>
    </location>
</feature>
<dbReference type="PANTHER" id="PTHR35604">
    <property type="entry name" value="TRANSPOSASE INSH FOR INSERTION SEQUENCE ELEMENT IS5A-RELATED"/>
    <property type="match status" value="1"/>
</dbReference>
<dbReference type="Pfam" id="PF05598">
    <property type="entry name" value="DUF772"/>
    <property type="match status" value="1"/>
</dbReference>
<keyword evidence="3" id="KW-0815">Transposition</keyword>
<dbReference type="InterPro" id="IPR002559">
    <property type="entry name" value="Transposase_11"/>
</dbReference>
<dbReference type="GO" id="GO:0004803">
    <property type="term" value="F:transposase activity"/>
    <property type="evidence" value="ECO:0007669"/>
    <property type="project" value="InterPro"/>
</dbReference>